<name>A0AAV2TFG5_CALDB</name>
<evidence type="ECO:0000313" key="4">
    <source>
        <dbReference type="EMBL" id="CAL5135890.1"/>
    </source>
</evidence>
<feature type="compositionally biased region" description="Polar residues" evidence="3">
    <location>
        <begin position="292"/>
        <end position="302"/>
    </location>
</feature>
<feature type="region of interest" description="Disordered" evidence="3">
    <location>
        <begin position="1"/>
        <end position="37"/>
    </location>
</feature>
<feature type="region of interest" description="Disordered" evidence="3">
    <location>
        <begin position="172"/>
        <end position="200"/>
    </location>
</feature>
<comment type="caution">
    <text evidence="4">The sequence shown here is derived from an EMBL/GenBank/DDBJ whole genome shotgun (WGS) entry which is preliminary data.</text>
</comment>
<evidence type="ECO:0000256" key="2">
    <source>
        <dbReference type="ARBA" id="ARBA00035300"/>
    </source>
</evidence>
<proteinExistence type="inferred from homology"/>
<organism evidence="4 5">
    <name type="scientific">Calicophoron daubneyi</name>
    <name type="common">Rumen fluke</name>
    <name type="synonym">Paramphistomum daubneyi</name>
    <dbReference type="NCBI Taxonomy" id="300641"/>
    <lineage>
        <taxon>Eukaryota</taxon>
        <taxon>Metazoa</taxon>
        <taxon>Spiralia</taxon>
        <taxon>Lophotrochozoa</taxon>
        <taxon>Platyhelminthes</taxon>
        <taxon>Trematoda</taxon>
        <taxon>Digenea</taxon>
        <taxon>Plagiorchiida</taxon>
        <taxon>Pronocephalata</taxon>
        <taxon>Paramphistomoidea</taxon>
        <taxon>Paramphistomidae</taxon>
        <taxon>Calicophoron</taxon>
    </lineage>
</organism>
<dbReference type="Proteomes" id="UP001497525">
    <property type="component" value="Unassembled WGS sequence"/>
</dbReference>
<feature type="compositionally biased region" description="Low complexity" evidence="3">
    <location>
        <begin position="176"/>
        <end position="200"/>
    </location>
</feature>
<dbReference type="AlphaFoldDB" id="A0AAV2TFG5"/>
<sequence>MSNNKPSDSNVVSPDRVSRHSVHFESTNDTRESSRYVAAPRKTVRRVSFSESVITDIADKRSRRSGGTGTSSYSASLESSGQHIVVRLIESKDDEALGESFLWETGRPIFEVRLGMLKQATIYRVEFIVRDNLPPGTLELLRFVDESPGHVSVPVNVGAKIESFEAEPADIEADLSSSHTDITSSHTTTSGGSSSHTNTTGHRIILKLATTRQPRVNELFSMRLVENPQQVVYLIFHGRSLGRGQGTPFLRLGIRRLGENSDCEDSDEQTEWPGFIQVDDQDEEEGDPTLAPQGTSNVNQGDNADYNKED</sequence>
<evidence type="ECO:0000256" key="1">
    <source>
        <dbReference type="ARBA" id="ARBA00035018"/>
    </source>
</evidence>
<feature type="compositionally biased region" description="Polar residues" evidence="3">
    <location>
        <begin position="1"/>
        <end position="12"/>
    </location>
</feature>
<comment type="similarity">
    <text evidence="1">Belongs to the ADISSP family.</text>
</comment>
<accession>A0AAV2TFG5</accession>
<dbReference type="EMBL" id="CAXLJL010000268">
    <property type="protein sequence ID" value="CAL5135890.1"/>
    <property type="molecule type" value="Genomic_DNA"/>
</dbReference>
<dbReference type="PANTHER" id="PTHR13287:SF2">
    <property type="entry name" value="ADIPOSE-SECRETED SIGNALING PROTEIN"/>
    <property type="match status" value="1"/>
</dbReference>
<reference evidence="4" key="1">
    <citation type="submission" date="2024-06" db="EMBL/GenBank/DDBJ databases">
        <authorList>
            <person name="Liu X."/>
            <person name="Lenzi L."/>
            <person name="Haldenby T S."/>
            <person name="Uol C."/>
        </authorList>
    </citation>
    <scope>NUCLEOTIDE SEQUENCE</scope>
</reference>
<dbReference type="Pfam" id="PF15006">
    <property type="entry name" value="DUF4517"/>
    <property type="match status" value="1"/>
</dbReference>
<gene>
    <name evidence="4" type="ORF">CDAUBV1_LOCUS9997</name>
</gene>
<dbReference type="InterPro" id="IPR026794">
    <property type="entry name" value="ADISSP"/>
</dbReference>
<evidence type="ECO:0000256" key="3">
    <source>
        <dbReference type="SAM" id="MobiDB-lite"/>
    </source>
</evidence>
<dbReference type="PANTHER" id="PTHR13287">
    <property type="entry name" value="ADIPOSE-SECRETED SIGNALING PROTEIN"/>
    <property type="match status" value="1"/>
</dbReference>
<feature type="compositionally biased region" description="Acidic residues" evidence="3">
    <location>
        <begin position="261"/>
        <end position="270"/>
    </location>
</feature>
<feature type="region of interest" description="Disordered" evidence="3">
    <location>
        <begin position="260"/>
        <end position="310"/>
    </location>
</feature>
<protein>
    <recommendedName>
        <fullName evidence="2">Adipose-secreted signaling protein</fullName>
    </recommendedName>
</protein>
<evidence type="ECO:0000313" key="5">
    <source>
        <dbReference type="Proteomes" id="UP001497525"/>
    </source>
</evidence>
<feature type="compositionally biased region" description="Basic and acidic residues" evidence="3">
    <location>
        <begin position="16"/>
        <end position="34"/>
    </location>
</feature>